<evidence type="ECO:0000313" key="4">
    <source>
        <dbReference type="EMBL" id="SMF73353.1"/>
    </source>
</evidence>
<reference evidence="4 5" key="1">
    <citation type="submission" date="2017-04" db="EMBL/GenBank/DDBJ databases">
        <authorList>
            <person name="Afonso C.L."/>
            <person name="Miller P.J."/>
            <person name="Scott M.A."/>
            <person name="Spackman E."/>
            <person name="Goraichik I."/>
            <person name="Dimitrov K.M."/>
            <person name="Suarez D.L."/>
            <person name="Swayne D.E."/>
        </authorList>
    </citation>
    <scope>NUCLEOTIDE SEQUENCE [LARGE SCALE GENOMIC DNA]</scope>
    <source>
        <strain evidence="4 5">USBA 355</strain>
    </source>
</reference>
<dbReference type="InterPro" id="IPR002347">
    <property type="entry name" value="SDR_fam"/>
</dbReference>
<evidence type="ECO:0000256" key="3">
    <source>
        <dbReference type="RuleBase" id="RU000363"/>
    </source>
</evidence>
<dbReference type="RefSeq" id="WP_085125732.1">
    <property type="nucleotide sequence ID" value="NZ_FWZX01000032.1"/>
</dbReference>
<dbReference type="Proteomes" id="UP000192917">
    <property type="component" value="Unassembled WGS sequence"/>
</dbReference>
<dbReference type="Pfam" id="PF00106">
    <property type="entry name" value="adh_short"/>
    <property type="match status" value="1"/>
</dbReference>
<dbReference type="GO" id="GO:0016491">
    <property type="term" value="F:oxidoreductase activity"/>
    <property type="evidence" value="ECO:0007669"/>
    <property type="project" value="UniProtKB-KW"/>
</dbReference>
<evidence type="ECO:0000256" key="2">
    <source>
        <dbReference type="ARBA" id="ARBA00023002"/>
    </source>
</evidence>
<dbReference type="InterPro" id="IPR036291">
    <property type="entry name" value="NAD(P)-bd_dom_sf"/>
</dbReference>
<sequence>MPKTILVTGAGSGFGEGASIGLAHAGHEVIATAQIAPQVSALRDKACALGLDNLRAEKLDLLDAYDVRRALAWDIDVLFNNAGIGEGGPVSEVPVDLVRRSFETNVFAPLALTQGFVRSWVDAGRGGKIVFTSSVSGLFTPPGYAPYAATAHALEAIAEAMRQELRPFGIKVQTINPGAYLTGFNETTADTAFRWLDDGRNFTSRASMRETYNSLLATPQGRLDPCEVVDAMVEIVPTDEGRFRNVVPQSCEDMLRRHQTEAWDACI</sequence>
<dbReference type="STRING" id="560819.SAMN05428998_13210"/>
<dbReference type="PANTHER" id="PTHR42901">
    <property type="entry name" value="ALCOHOL DEHYDROGENASE"/>
    <property type="match status" value="1"/>
</dbReference>
<evidence type="ECO:0000313" key="5">
    <source>
        <dbReference type="Proteomes" id="UP000192917"/>
    </source>
</evidence>
<dbReference type="SUPFAM" id="SSF51735">
    <property type="entry name" value="NAD(P)-binding Rossmann-fold domains"/>
    <property type="match status" value="1"/>
</dbReference>
<keyword evidence="2" id="KW-0560">Oxidoreductase</keyword>
<dbReference type="Gene3D" id="3.40.50.720">
    <property type="entry name" value="NAD(P)-binding Rossmann-like Domain"/>
    <property type="match status" value="1"/>
</dbReference>
<dbReference type="PRINTS" id="PR00081">
    <property type="entry name" value="GDHRDH"/>
</dbReference>
<dbReference type="NCBIfam" id="NF006776">
    <property type="entry name" value="PRK09291.1"/>
    <property type="match status" value="1"/>
</dbReference>
<name>A0A1Y6CM77_9PROT</name>
<gene>
    <name evidence="4" type="ORF">SAMN05428998_13210</name>
</gene>
<proteinExistence type="inferred from homology"/>
<dbReference type="CDD" id="cd05374">
    <property type="entry name" value="17beta-HSD-like_SDR_c"/>
    <property type="match status" value="1"/>
</dbReference>
<dbReference type="AlphaFoldDB" id="A0A1Y6CM77"/>
<comment type="similarity">
    <text evidence="1 3">Belongs to the short-chain dehydrogenases/reductases (SDR) family.</text>
</comment>
<organism evidence="4 5">
    <name type="scientific">Tistlia consotensis USBA 355</name>
    <dbReference type="NCBI Taxonomy" id="560819"/>
    <lineage>
        <taxon>Bacteria</taxon>
        <taxon>Pseudomonadati</taxon>
        <taxon>Pseudomonadota</taxon>
        <taxon>Alphaproteobacteria</taxon>
        <taxon>Rhodospirillales</taxon>
        <taxon>Rhodovibrionaceae</taxon>
        <taxon>Tistlia</taxon>
    </lineage>
</organism>
<protein>
    <submittedName>
        <fullName evidence="4">Short-chain dehydrogenase</fullName>
    </submittedName>
</protein>
<dbReference type="PANTHER" id="PTHR42901:SF1">
    <property type="entry name" value="ALCOHOL DEHYDROGENASE"/>
    <property type="match status" value="1"/>
</dbReference>
<dbReference type="PRINTS" id="PR00080">
    <property type="entry name" value="SDRFAMILY"/>
</dbReference>
<evidence type="ECO:0000256" key="1">
    <source>
        <dbReference type="ARBA" id="ARBA00006484"/>
    </source>
</evidence>
<dbReference type="EMBL" id="FWZX01000032">
    <property type="protein sequence ID" value="SMF73353.1"/>
    <property type="molecule type" value="Genomic_DNA"/>
</dbReference>
<keyword evidence="5" id="KW-1185">Reference proteome</keyword>
<accession>A0A1Y6CM77</accession>